<feature type="compositionally biased region" description="Basic and acidic residues" evidence="1">
    <location>
        <begin position="45"/>
        <end position="57"/>
    </location>
</feature>
<gene>
    <name evidence="2" type="ORF">AVDCRST_MAG48-964</name>
</gene>
<evidence type="ECO:0000256" key="1">
    <source>
        <dbReference type="SAM" id="MobiDB-lite"/>
    </source>
</evidence>
<organism evidence="2">
    <name type="scientific">uncultured Friedmanniella sp</name>
    <dbReference type="NCBI Taxonomy" id="335381"/>
    <lineage>
        <taxon>Bacteria</taxon>
        <taxon>Bacillati</taxon>
        <taxon>Actinomycetota</taxon>
        <taxon>Actinomycetes</taxon>
        <taxon>Propionibacteriales</taxon>
        <taxon>Nocardioidaceae</taxon>
        <taxon>Friedmanniella</taxon>
        <taxon>environmental samples</taxon>
    </lineage>
</organism>
<proteinExistence type="predicted"/>
<reference evidence="2" key="1">
    <citation type="submission" date="2020-02" db="EMBL/GenBank/DDBJ databases">
        <authorList>
            <person name="Meier V. D."/>
        </authorList>
    </citation>
    <scope>NUCLEOTIDE SEQUENCE</scope>
    <source>
        <strain evidence="2">AVDCRST_MAG48</strain>
    </source>
</reference>
<feature type="region of interest" description="Disordered" evidence="1">
    <location>
        <begin position="15"/>
        <end position="57"/>
    </location>
</feature>
<dbReference type="AlphaFoldDB" id="A0A6J4K5M1"/>
<accession>A0A6J4K5M1</accession>
<protein>
    <submittedName>
        <fullName evidence="2">Uncharacterized protein</fullName>
    </submittedName>
</protein>
<evidence type="ECO:0000313" key="2">
    <source>
        <dbReference type="EMBL" id="CAA9296250.1"/>
    </source>
</evidence>
<dbReference type="EMBL" id="CADCTS010000139">
    <property type="protein sequence ID" value="CAA9296250.1"/>
    <property type="molecule type" value="Genomic_DNA"/>
</dbReference>
<name>A0A6J4K5M1_9ACTN</name>
<sequence length="57" mass="6497">MDNWSYIEELRSRLDRSGRSGGKGRPGSADRDVARMLSPWRRGWRRGEDPDAAHGRG</sequence>